<dbReference type="EMBL" id="RRZK01000009">
    <property type="protein sequence ID" value="TDB64723.1"/>
    <property type="molecule type" value="Genomic_DNA"/>
</dbReference>
<dbReference type="OrthoDB" id="7033751at2"/>
<dbReference type="RefSeq" id="WP_093224250.1">
    <property type="nucleotide sequence ID" value="NZ_LT629803.1"/>
</dbReference>
<name>A0A1H2NYC5_PSEVA</name>
<evidence type="ECO:0000313" key="1">
    <source>
        <dbReference type="EMBL" id="TDB64723.1"/>
    </source>
</evidence>
<evidence type="ECO:0000313" key="2">
    <source>
        <dbReference type="Proteomes" id="UP000295254"/>
    </source>
</evidence>
<dbReference type="Proteomes" id="UP000295254">
    <property type="component" value="Unassembled WGS sequence"/>
</dbReference>
<gene>
    <name evidence="1" type="ORF">EIY72_09895</name>
</gene>
<organism evidence="1 2">
    <name type="scientific">Pseudomonas vancouverensis</name>
    <dbReference type="NCBI Taxonomy" id="95300"/>
    <lineage>
        <taxon>Bacteria</taxon>
        <taxon>Pseudomonadati</taxon>
        <taxon>Pseudomonadota</taxon>
        <taxon>Gammaproteobacteria</taxon>
        <taxon>Pseudomonadales</taxon>
        <taxon>Pseudomonadaceae</taxon>
        <taxon>Pseudomonas</taxon>
    </lineage>
</organism>
<protein>
    <submittedName>
        <fullName evidence="1">Uncharacterized protein</fullName>
    </submittedName>
</protein>
<reference evidence="2" key="1">
    <citation type="journal article" date="2019" name="bioRxiv">
        <title>Bacterially produced spermidine induces plant systemic susceptibility to pathogens.</title>
        <authorList>
            <person name="Melnyk R.A."/>
            <person name="Beskrovnaya P.A."/>
            <person name="Liu Z."/>
            <person name="Song Y."/>
            <person name="Haney C.H."/>
        </authorList>
    </citation>
    <scope>NUCLEOTIDE SEQUENCE [LARGE SCALE GENOMIC DNA]</scope>
    <source>
        <strain evidence="2">Dha-51</strain>
    </source>
</reference>
<keyword evidence="2" id="KW-1185">Reference proteome</keyword>
<comment type="caution">
    <text evidence="1">The sequence shown here is derived from an EMBL/GenBank/DDBJ whole genome shotgun (WGS) entry which is preliminary data.</text>
</comment>
<dbReference type="AlphaFoldDB" id="A0A1H2NYC5"/>
<accession>A0A1H2NYC5</accession>
<proteinExistence type="predicted"/>
<sequence>MYPFGEVSTHVESVRGQVLIAALAMNAKCAPSPYAMAAWQDRKSPGASEKEPVPWGLLKAWRRRFKGAIVRDQTRKAWFEEFSDLREVYDNLLWFTLNFRTPHTAFDTGISFFRLNGDPLSTHHALEMSSLFECPDWSQLGYLICYLRCQAKRFAIQQAWAAKNFFPFFALACLRPPCRCISVELYELLDDLIKDNRMAVDARMWPHNSVEFLDYLVAFDELGDHLIANQYVSEWGEECLIWIWQLVERRNLSLLQAIDRSLHETFRPDIPRRFQERITSAIVRHGQSVLGVGAHATSTVGRL</sequence>